<feature type="transmembrane region" description="Helical" evidence="1">
    <location>
        <begin position="85"/>
        <end position="105"/>
    </location>
</feature>
<feature type="transmembrane region" description="Helical" evidence="1">
    <location>
        <begin position="58"/>
        <end position="79"/>
    </location>
</feature>
<evidence type="ECO:0000313" key="4">
    <source>
        <dbReference type="Proteomes" id="UP000605676"/>
    </source>
</evidence>
<protein>
    <recommendedName>
        <fullName evidence="2">DUF6249 domain-containing protein</fullName>
    </recommendedName>
</protein>
<feature type="transmembrane region" description="Helical" evidence="1">
    <location>
        <begin position="6"/>
        <end position="25"/>
    </location>
</feature>
<keyword evidence="1" id="KW-1133">Transmembrane helix</keyword>
<evidence type="ECO:0000259" key="2">
    <source>
        <dbReference type="Pfam" id="PF19762"/>
    </source>
</evidence>
<keyword evidence="1" id="KW-0812">Transmembrane</keyword>
<evidence type="ECO:0000256" key="1">
    <source>
        <dbReference type="SAM" id="Phobius"/>
    </source>
</evidence>
<dbReference type="Proteomes" id="UP000605676">
    <property type="component" value="Unassembled WGS sequence"/>
</dbReference>
<dbReference type="RefSeq" id="WP_200466184.1">
    <property type="nucleotide sequence ID" value="NZ_JAENRR010000047.1"/>
</dbReference>
<reference evidence="3 4" key="1">
    <citation type="submission" date="2021-01" db="EMBL/GenBank/DDBJ databases">
        <title>Carboxyliciviraga sp.nov., isolated from coastal sediments.</title>
        <authorList>
            <person name="Lu D."/>
            <person name="Zhang T."/>
        </authorList>
    </citation>
    <scope>NUCLEOTIDE SEQUENCE [LARGE SCALE GENOMIC DNA]</scope>
    <source>
        <strain evidence="3 4">N1Y132</strain>
    </source>
</reference>
<accession>A0ABS1HMR9</accession>
<keyword evidence="4" id="KW-1185">Reference proteome</keyword>
<organism evidence="3 4">
    <name type="scientific">Carboxylicivirga marina</name>
    <dbReference type="NCBI Taxonomy" id="2800988"/>
    <lineage>
        <taxon>Bacteria</taxon>
        <taxon>Pseudomonadati</taxon>
        <taxon>Bacteroidota</taxon>
        <taxon>Bacteroidia</taxon>
        <taxon>Marinilabiliales</taxon>
        <taxon>Marinilabiliaceae</taxon>
        <taxon>Carboxylicivirga</taxon>
    </lineage>
</organism>
<evidence type="ECO:0000313" key="3">
    <source>
        <dbReference type="EMBL" id="MBK3518963.1"/>
    </source>
</evidence>
<dbReference type="EMBL" id="JAENRR010000047">
    <property type="protein sequence ID" value="MBK3518963.1"/>
    <property type="molecule type" value="Genomic_DNA"/>
</dbReference>
<dbReference type="InterPro" id="IPR046216">
    <property type="entry name" value="DUF6249"/>
</dbReference>
<sequence length="113" mass="12310">MDVAIVVPTVLFGSIAAIIISLSYFRQRRIERTALIAAGKEASIFEYGKPKHYLSLKYGMLLVGLAIGIVVGNVLNASTDMPEPMAFLSMILLFGGLSLILFYTIQKKALAED</sequence>
<dbReference type="Pfam" id="PF19762">
    <property type="entry name" value="DUF6249"/>
    <property type="match status" value="1"/>
</dbReference>
<name>A0ABS1HMR9_9BACT</name>
<gene>
    <name evidence="3" type="ORF">JIV24_16570</name>
</gene>
<keyword evidence="1" id="KW-0472">Membrane</keyword>
<feature type="domain" description="DUF6249" evidence="2">
    <location>
        <begin position="5"/>
        <end position="107"/>
    </location>
</feature>
<proteinExistence type="predicted"/>
<comment type="caution">
    <text evidence="3">The sequence shown here is derived from an EMBL/GenBank/DDBJ whole genome shotgun (WGS) entry which is preliminary data.</text>
</comment>